<dbReference type="InterPro" id="IPR017317">
    <property type="entry name" value="Pept_S8_subtilisin_bacteroid-2"/>
</dbReference>
<name>A0A1M6LBN1_9FLAO</name>
<feature type="active site" description="Charge relay system" evidence="6">
    <location>
        <position position="193"/>
    </location>
</feature>
<evidence type="ECO:0000259" key="7">
    <source>
        <dbReference type="Pfam" id="PF00082"/>
    </source>
</evidence>
<dbReference type="InterPro" id="IPR023827">
    <property type="entry name" value="Peptidase_S8_Asp-AS"/>
</dbReference>
<dbReference type="InterPro" id="IPR036852">
    <property type="entry name" value="Peptidase_S8/S53_dom_sf"/>
</dbReference>
<feature type="active site" description="Charge relay system" evidence="6">
    <location>
        <position position="233"/>
    </location>
</feature>
<dbReference type="NCBIfam" id="TIGR04183">
    <property type="entry name" value="Por_Secre_tail"/>
    <property type="match status" value="1"/>
</dbReference>
<dbReference type="STRING" id="683124.SAMN05444337_2444"/>
<feature type="domain" description="Peptidase S8/S53" evidence="7">
    <location>
        <begin position="184"/>
        <end position="465"/>
    </location>
</feature>
<dbReference type="GO" id="GO:0006508">
    <property type="term" value="P:proteolysis"/>
    <property type="evidence" value="ECO:0007669"/>
    <property type="project" value="UniProtKB-KW"/>
</dbReference>
<dbReference type="AlphaFoldDB" id="A0A1M6LBN1"/>
<sequence length="556" mass="60520">MTIKINHLNMKKSLLVLFFAFLSLNIFSQEDAWVYFTDKPDAAYYLSNPLEILSQRALDRRSNQGISLENSDVPIAQNYIDQVTASTGITVMAKSKWLNALHVRGSQANIQALTAFGFVSQVKFARHSLNTRISNPNENIVNETSKIGQTKDKFEIAVNYNYGGSSNQVQMLNTHLLHQQNFTGQGKIIAILDAGFPGVNTQTPFQRLRDNNLILGGYNFPDRNNNFYTRNQHGTMVLSTMGGYVDNQLVGTAPDAQYYLFITEDTDYPSYTGSENPVEESYWVEALEMADSLGVDVVNSSLGYGAYDDAGYSYTYAMRDGQVGFASRGAGIAMQKGIVCVVSAGNEGNSSSGEYHIGIPADASNILTVGSVTSTEAYSSFSSIGPSADGRVKPDVAARGSNATLSNSSGTIITASGTSFSSPILAGSVASFWSALPNLTAAQVIDFVKQSADQFTAPDIYKGYGVPDFQLALTLTTENFTNNADVKIYPNPFTNVLTIYLSNNNVEDFSIYNQLGQKIFSTKISSQNNSIDLSNLNSGVYFYEVANQVKGKLIKK</sequence>
<dbReference type="PANTHER" id="PTHR43806:SF67">
    <property type="entry name" value="EGF-LIKE DOMAIN-CONTAINING PROTEIN"/>
    <property type="match status" value="1"/>
</dbReference>
<evidence type="ECO:0000256" key="5">
    <source>
        <dbReference type="ARBA" id="ARBA00022825"/>
    </source>
</evidence>
<evidence type="ECO:0000313" key="10">
    <source>
        <dbReference type="Proteomes" id="UP000184232"/>
    </source>
</evidence>
<reference evidence="9 10" key="1">
    <citation type="submission" date="2016-11" db="EMBL/GenBank/DDBJ databases">
        <authorList>
            <person name="Jaros S."/>
            <person name="Januszkiewicz K."/>
            <person name="Wedrychowicz H."/>
        </authorList>
    </citation>
    <scope>NUCLEOTIDE SEQUENCE [LARGE SCALE GENOMIC DNA]</scope>
    <source>
        <strain evidence="9 10">DSM 22807</strain>
    </source>
</reference>
<feature type="active site" description="Charge relay system" evidence="6">
    <location>
        <position position="419"/>
    </location>
</feature>
<dbReference type="Pfam" id="PF18962">
    <property type="entry name" value="Por_Secre_tail"/>
    <property type="match status" value="1"/>
</dbReference>
<dbReference type="PROSITE" id="PS00136">
    <property type="entry name" value="SUBTILASE_ASP"/>
    <property type="match status" value="1"/>
</dbReference>
<evidence type="ECO:0000256" key="6">
    <source>
        <dbReference type="PROSITE-ProRule" id="PRU01240"/>
    </source>
</evidence>
<comment type="similarity">
    <text evidence="1 6">Belongs to the peptidase S8 family.</text>
</comment>
<evidence type="ECO:0000259" key="8">
    <source>
        <dbReference type="Pfam" id="PF18962"/>
    </source>
</evidence>
<keyword evidence="2 6" id="KW-0645">Protease</keyword>
<keyword evidence="3" id="KW-0732">Signal</keyword>
<protein>
    <submittedName>
        <fullName evidence="9">Por secretion system C-terminal sorting domain-containing protein</fullName>
    </submittedName>
</protein>
<gene>
    <name evidence="9" type="ORF">SAMN05444337_2444</name>
</gene>
<dbReference type="Pfam" id="PF00082">
    <property type="entry name" value="Peptidase_S8"/>
    <property type="match status" value="1"/>
</dbReference>
<feature type="domain" description="Secretion system C-terminal sorting" evidence="8">
    <location>
        <begin position="488"/>
        <end position="552"/>
    </location>
</feature>
<dbReference type="Proteomes" id="UP000184232">
    <property type="component" value="Unassembled WGS sequence"/>
</dbReference>
<dbReference type="CDD" id="cd07493">
    <property type="entry name" value="Peptidases_S8_9"/>
    <property type="match status" value="1"/>
</dbReference>
<keyword evidence="5 6" id="KW-0720">Serine protease</keyword>
<evidence type="ECO:0000256" key="4">
    <source>
        <dbReference type="ARBA" id="ARBA00022801"/>
    </source>
</evidence>
<keyword evidence="10" id="KW-1185">Reference proteome</keyword>
<dbReference type="InterPro" id="IPR015500">
    <property type="entry name" value="Peptidase_S8_subtilisin-rel"/>
</dbReference>
<evidence type="ECO:0000256" key="1">
    <source>
        <dbReference type="ARBA" id="ARBA00011073"/>
    </source>
</evidence>
<keyword evidence="4 6" id="KW-0378">Hydrolase</keyword>
<dbReference type="PIRSF" id="PIRSF037903">
    <property type="entry name" value="Subtilisin_rel_GFO_2223"/>
    <property type="match status" value="1"/>
</dbReference>
<evidence type="ECO:0000313" key="9">
    <source>
        <dbReference type="EMBL" id="SHJ68579.1"/>
    </source>
</evidence>
<dbReference type="Gene3D" id="3.40.50.200">
    <property type="entry name" value="Peptidase S8/S53 domain"/>
    <property type="match status" value="1"/>
</dbReference>
<dbReference type="InterPro" id="IPR026444">
    <property type="entry name" value="Secre_tail"/>
</dbReference>
<evidence type="ECO:0000256" key="2">
    <source>
        <dbReference type="ARBA" id="ARBA00022670"/>
    </source>
</evidence>
<evidence type="ECO:0000256" key="3">
    <source>
        <dbReference type="ARBA" id="ARBA00022729"/>
    </source>
</evidence>
<dbReference type="InterPro" id="IPR000209">
    <property type="entry name" value="Peptidase_S8/S53_dom"/>
</dbReference>
<dbReference type="PRINTS" id="PR00723">
    <property type="entry name" value="SUBTILISIN"/>
</dbReference>
<proteinExistence type="inferred from homology"/>
<accession>A0A1M6LBN1</accession>
<dbReference type="GO" id="GO:0004252">
    <property type="term" value="F:serine-type endopeptidase activity"/>
    <property type="evidence" value="ECO:0007669"/>
    <property type="project" value="UniProtKB-UniRule"/>
</dbReference>
<dbReference type="SUPFAM" id="SSF52743">
    <property type="entry name" value="Subtilisin-like"/>
    <property type="match status" value="1"/>
</dbReference>
<dbReference type="PANTHER" id="PTHR43806">
    <property type="entry name" value="PEPTIDASE S8"/>
    <property type="match status" value="1"/>
</dbReference>
<dbReference type="EMBL" id="FQZH01000005">
    <property type="protein sequence ID" value="SHJ68579.1"/>
    <property type="molecule type" value="Genomic_DNA"/>
</dbReference>
<dbReference type="InterPro" id="IPR050131">
    <property type="entry name" value="Peptidase_S8_subtilisin-like"/>
</dbReference>
<dbReference type="PROSITE" id="PS51892">
    <property type="entry name" value="SUBTILASE"/>
    <property type="match status" value="1"/>
</dbReference>
<organism evidence="9 10">
    <name type="scientific">Flavobacterium haoranii</name>
    <dbReference type="NCBI Taxonomy" id="683124"/>
    <lineage>
        <taxon>Bacteria</taxon>
        <taxon>Pseudomonadati</taxon>
        <taxon>Bacteroidota</taxon>
        <taxon>Flavobacteriia</taxon>
        <taxon>Flavobacteriales</taxon>
        <taxon>Flavobacteriaceae</taxon>
        <taxon>Flavobacterium</taxon>
    </lineage>
</organism>